<gene>
    <name evidence="1" type="ORF">HNP71_002804</name>
</gene>
<accession>A0A840VQZ2</accession>
<keyword evidence="2" id="KW-1185">Reference proteome</keyword>
<dbReference type="AlphaFoldDB" id="A0A840VQZ2"/>
<dbReference type="Proteomes" id="UP000553706">
    <property type="component" value="Unassembled WGS sequence"/>
</dbReference>
<proteinExistence type="predicted"/>
<evidence type="ECO:0000313" key="2">
    <source>
        <dbReference type="Proteomes" id="UP000553706"/>
    </source>
</evidence>
<reference evidence="1 2" key="1">
    <citation type="submission" date="2020-08" db="EMBL/GenBank/DDBJ databases">
        <title>Genomic Encyclopedia of Type Strains, Phase IV (KMG-IV): sequencing the most valuable type-strain genomes for metagenomic binning, comparative biology and taxonomic classification.</title>
        <authorList>
            <person name="Goeker M."/>
        </authorList>
    </citation>
    <scope>NUCLEOTIDE SEQUENCE [LARGE SCALE GENOMIC DNA]</scope>
    <source>
        <strain evidence="1 2">DSM 27026</strain>
    </source>
</reference>
<name>A0A840VQZ2_9PROT</name>
<organism evidence="1 2">
    <name type="scientific">Acidocella aromatica</name>
    <dbReference type="NCBI Taxonomy" id="1303579"/>
    <lineage>
        <taxon>Bacteria</taxon>
        <taxon>Pseudomonadati</taxon>
        <taxon>Pseudomonadota</taxon>
        <taxon>Alphaproteobacteria</taxon>
        <taxon>Acetobacterales</taxon>
        <taxon>Acidocellaceae</taxon>
        <taxon>Acidocella</taxon>
    </lineage>
</organism>
<protein>
    <submittedName>
        <fullName evidence="1">Uncharacterized protein</fullName>
    </submittedName>
</protein>
<sequence>MKMQETFEEAGFLSRQAKRSIHDLRAGSRVSFDLAYDLNELMMRTALAAMNAAQGHNWTQQTVAVRLLLRTSESFQGVILLSERGMVSPARALVRMIVEDSLCAAALLEKPDEVIRMLRDDAETSRRGQAAFISEQQLGDDPAMLAKLRAAVETMEKKNSRIDWKKMAKISTMLPQYLNYQRLSDGAVHTSASSLDRHIVRDPEGNGWTYRIGPGEPGDIDATLHRGILAAIPVALVVTQVVPDSRTNAALVALESRFLALPTGNTV</sequence>
<dbReference type="InterPro" id="IPR043733">
    <property type="entry name" value="DUF5677"/>
</dbReference>
<dbReference type="EMBL" id="JACHFJ010000021">
    <property type="protein sequence ID" value="MBB5374529.1"/>
    <property type="molecule type" value="Genomic_DNA"/>
</dbReference>
<dbReference type="Pfam" id="PF18928">
    <property type="entry name" value="DUF5677"/>
    <property type="match status" value="1"/>
</dbReference>
<comment type="caution">
    <text evidence="1">The sequence shown here is derived from an EMBL/GenBank/DDBJ whole genome shotgun (WGS) entry which is preliminary data.</text>
</comment>
<evidence type="ECO:0000313" key="1">
    <source>
        <dbReference type="EMBL" id="MBB5374529.1"/>
    </source>
</evidence>